<dbReference type="AlphaFoldDB" id="C3X942"/>
<keyword evidence="8" id="KW-0868">Chloride</keyword>
<keyword evidence="9" id="KW-0407">Ion channel</keyword>
<organism evidence="11 12">
    <name type="scientific">Oxalobacter formigenes OXCC13</name>
    <dbReference type="NCBI Taxonomy" id="556269"/>
    <lineage>
        <taxon>Bacteria</taxon>
        <taxon>Pseudomonadati</taxon>
        <taxon>Pseudomonadota</taxon>
        <taxon>Betaproteobacteria</taxon>
        <taxon>Burkholderiales</taxon>
        <taxon>Oxalobacteraceae</taxon>
        <taxon>Oxalobacter</taxon>
    </lineage>
</organism>
<dbReference type="STRING" id="847.BRW83_1476"/>
<dbReference type="PRINTS" id="PR00762">
    <property type="entry name" value="CLCHANNEL"/>
</dbReference>
<feature type="transmembrane region" description="Helical" evidence="10">
    <location>
        <begin position="308"/>
        <end position="330"/>
    </location>
</feature>
<reference evidence="11 12" key="1">
    <citation type="submission" date="2009-02" db="EMBL/GenBank/DDBJ databases">
        <title>The Genome Sequence of Oxalobacter formigenes OXCC13.</title>
        <authorList>
            <consortium name="The Broad Institute Genome Sequencing Platform"/>
            <person name="Ward D."/>
            <person name="Young S.K."/>
            <person name="Kodira C.D."/>
            <person name="Zeng Q."/>
            <person name="Koehrsen M."/>
            <person name="Alvarado L."/>
            <person name="Berlin A."/>
            <person name="Borenstein D."/>
            <person name="Chen Z."/>
            <person name="Engels R."/>
            <person name="Freedman E."/>
            <person name="Gellesch M."/>
            <person name="Goldberg J."/>
            <person name="Griggs A."/>
            <person name="Gujja S."/>
            <person name="Heiman D."/>
            <person name="Hepburn T."/>
            <person name="Howarth C."/>
            <person name="Jen D."/>
            <person name="Larson L."/>
            <person name="Lewis B."/>
            <person name="Mehta T."/>
            <person name="Park D."/>
            <person name="Pearson M."/>
            <person name="Roberts A."/>
            <person name="Saif S."/>
            <person name="Shea T."/>
            <person name="Shenoy N."/>
            <person name="Sisk P."/>
            <person name="Stolte C."/>
            <person name="Sykes S."/>
            <person name="Walk T."/>
            <person name="White J."/>
            <person name="Yandava C."/>
            <person name="Allison M.J."/>
            <person name="Lander E."/>
            <person name="Nusbaum C."/>
            <person name="Galagan J."/>
            <person name="Birren B."/>
        </authorList>
    </citation>
    <scope>NUCLEOTIDE SEQUENCE [LARGE SCALE GENOMIC DNA]</scope>
    <source>
        <strain evidence="11 12">OXCC13</strain>
    </source>
</reference>
<keyword evidence="2" id="KW-0813">Transport</keyword>
<evidence type="ECO:0000256" key="4">
    <source>
        <dbReference type="ARBA" id="ARBA00022989"/>
    </source>
</evidence>
<evidence type="ECO:0000256" key="6">
    <source>
        <dbReference type="ARBA" id="ARBA00023136"/>
    </source>
</evidence>
<dbReference type="InterPro" id="IPR050368">
    <property type="entry name" value="ClC-type_chloride_channel"/>
</dbReference>
<dbReference type="InterPro" id="IPR001807">
    <property type="entry name" value="ClC"/>
</dbReference>
<evidence type="ECO:0000256" key="8">
    <source>
        <dbReference type="ARBA" id="ARBA00023214"/>
    </source>
</evidence>
<dbReference type="GO" id="GO:0034707">
    <property type="term" value="C:chloride channel complex"/>
    <property type="evidence" value="ECO:0007669"/>
    <property type="project" value="UniProtKB-KW"/>
</dbReference>
<keyword evidence="4 10" id="KW-1133">Transmembrane helix</keyword>
<dbReference type="PANTHER" id="PTHR43427">
    <property type="entry name" value="CHLORIDE CHANNEL PROTEIN CLC-E"/>
    <property type="match status" value="1"/>
</dbReference>
<evidence type="ECO:0000256" key="1">
    <source>
        <dbReference type="ARBA" id="ARBA00004141"/>
    </source>
</evidence>
<evidence type="ECO:0000313" key="11">
    <source>
        <dbReference type="EMBL" id="EEO29718.1"/>
    </source>
</evidence>
<evidence type="ECO:0000256" key="7">
    <source>
        <dbReference type="ARBA" id="ARBA00023173"/>
    </source>
</evidence>
<comment type="subcellular location">
    <subcellularLocation>
        <location evidence="1">Membrane</location>
        <topology evidence="1">Multi-pass membrane protein</topology>
    </subcellularLocation>
</comment>
<dbReference type="eggNOG" id="COG0038">
    <property type="taxonomic scope" value="Bacteria"/>
</dbReference>
<feature type="transmembrane region" description="Helical" evidence="10">
    <location>
        <begin position="170"/>
        <end position="194"/>
    </location>
</feature>
<dbReference type="EMBL" id="GG658170">
    <property type="protein sequence ID" value="EEO29718.1"/>
    <property type="molecule type" value="Genomic_DNA"/>
</dbReference>
<evidence type="ECO:0000313" key="12">
    <source>
        <dbReference type="Proteomes" id="UP000005089"/>
    </source>
</evidence>
<feature type="transmembrane region" description="Helical" evidence="10">
    <location>
        <begin position="23"/>
        <end position="49"/>
    </location>
</feature>
<feature type="transmembrane region" description="Helical" evidence="10">
    <location>
        <begin position="276"/>
        <end position="296"/>
    </location>
</feature>
<dbReference type="Gene3D" id="1.10.3080.10">
    <property type="entry name" value="Clc chloride channel"/>
    <property type="match status" value="1"/>
</dbReference>
<dbReference type="HOGENOM" id="CLU_015263_0_0_4"/>
<evidence type="ECO:0000256" key="10">
    <source>
        <dbReference type="SAM" id="Phobius"/>
    </source>
</evidence>
<dbReference type="GO" id="GO:0005254">
    <property type="term" value="F:chloride channel activity"/>
    <property type="evidence" value="ECO:0007669"/>
    <property type="project" value="UniProtKB-KW"/>
</dbReference>
<dbReference type="SUPFAM" id="SSF81340">
    <property type="entry name" value="Clc chloride channel"/>
    <property type="match status" value="1"/>
</dbReference>
<feature type="transmembrane region" description="Helical" evidence="10">
    <location>
        <begin position="80"/>
        <end position="100"/>
    </location>
</feature>
<accession>C3X942</accession>
<feature type="transmembrane region" description="Helical" evidence="10">
    <location>
        <begin position="243"/>
        <end position="264"/>
    </location>
</feature>
<keyword evidence="7" id="KW-0869">Chloride channel</keyword>
<dbReference type="InterPro" id="IPR014743">
    <property type="entry name" value="Cl-channel_core"/>
</dbReference>
<evidence type="ECO:0000256" key="2">
    <source>
        <dbReference type="ARBA" id="ARBA00022448"/>
    </source>
</evidence>
<keyword evidence="3 10" id="KW-0812">Transmembrane</keyword>
<evidence type="ECO:0000256" key="3">
    <source>
        <dbReference type="ARBA" id="ARBA00022692"/>
    </source>
</evidence>
<keyword evidence="12" id="KW-1185">Reference proteome</keyword>
<keyword evidence="6 10" id="KW-0472">Membrane</keyword>
<feature type="transmembrane region" description="Helical" evidence="10">
    <location>
        <begin position="342"/>
        <end position="363"/>
    </location>
</feature>
<keyword evidence="5" id="KW-0406">Ion transport</keyword>
<gene>
    <name evidence="11" type="ORF">OFBG_00746</name>
</gene>
<sequence>MLFENDVPILFIIHRSMTSLPKFLRFALIVLLLGVVAGLIGMLLGYVLFETQSLAFGYSAGPDHENYLEAIQATSPLRRVIALVVCGLIGGIGWFLLARYGKKTVSLKQAVNAEKPHMPGIETVANALLQIVTIGIGSPLGKEGAPRMVGALVANRVGNWFRLDHEDTRLLMAACAGGGFAAIYNIPVAGALFALEVLLMGARLRWIVVSFSISVIAAFTARWGLGNVHQYTIVSPLNFGWDLLLWALATGPLFACSALIFIRITDEARAKAPTQYKIIVFNMFNFTILGILMIFLPELAGNGRIAAQLGFTGQMTVIFATVLLAGKVLVEWGSLRAGAQGGLLTPSLANGALLAIITAGAWSHFFPDNALGAFAIVGASTFLGIARKMPITAIVLLLEMTQVDLKLAVPMVVCMGSAKLTEMLWTRYRVRL</sequence>
<dbReference type="Proteomes" id="UP000005089">
    <property type="component" value="Unassembled WGS sequence"/>
</dbReference>
<protein>
    <submittedName>
        <fullName evidence="11">Chloride transporter, ClC family</fullName>
    </submittedName>
</protein>
<dbReference type="Pfam" id="PF00654">
    <property type="entry name" value="Voltage_CLC"/>
    <property type="match status" value="1"/>
</dbReference>
<proteinExistence type="predicted"/>
<name>C3X942_OXAFO</name>
<evidence type="ECO:0000256" key="9">
    <source>
        <dbReference type="ARBA" id="ARBA00023303"/>
    </source>
</evidence>
<dbReference type="PANTHER" id="PTHR43427:SF6">
    <property type="entry name" value="CHLORIDE CHANNEL PROTEIN CLC-E"/>
    <property type="match status" value="1"/>
</dbReference>
<feature type="transmembrane region" description="Helical" evidence="10">
    <location>
        <begin position="206"/>
        <end position="223"/>
    </location>
</feature>
<evidence type="ECO:0000256" key="5">
    <source>
        <dbReference type="ARBA" id="ARBA00023065"/>
    </source>
</evidence>